<feature type="chain" id="PRO_5045228814" evidence="2">
    <location>
        <begin position="27"/>
        <end position="469"/>
    </location>
</feature>
<feature type="compositionally biased region" description="Polar residues" evidence="1">
    <location>
        <begin position="47"/>
        <end position="57"/>
    </location>
</feature>
<organism evidence="3 4">
    <name type="scientific">Paenibacillus spongiae</name>
    <dbReference type="NCBI Taxonomy" id="2909671"/>
    <lineage>
        <taxon>Bacteria</taxon>
        <taxon>Bacillati</taxon>
        <taxon>Bacillota</taxon>
        <taxon>Bacilli</taxon>
        <taxon>Bacillales</taxon>
        <taxon>Paenibacillaceae</taxon>
        <taxon>Paenibacillus</taxon>
    </lineage>
</organism>
<protein>
    <submittedName>
        <fullName evidence="3">Extracellular solute-binding protein</fullName>
    </submittedName>
</protein>
<keyword evidence="2" id="KW-0732">Signal</keyword>
<feature type="region of interest" description="Disordered" evidence="1">
    <location>
        <begin position="32"/>
        <end position="68"/>
    </location>
</feature>
<name>A0ABY5SB74_9BACL</name>
<dbReference type="Gene3D" id="3.40.190.10">
    <property type="entry name" value="Periplasmic binding protein-like II"/>
    <property type="match status" value="1"/>
</dbReference>
<dbReference type="PROSITE" id="PS51257">
    <property type="entry name" value="PROKAR_LIPOPROTEIN"/>
    <property type="match status" value="1"/>
</dbReference>
<reference evidence="3" key="1">
    <citation type="submission" date="2022-01" db="EMBL/GenBank/DDBJ databases">
        <title>Paenibacillus spongiae sp. nov., isolated from marine sponge.</title>
        <authorList>
            <person name="Li Z."/>
            <person name="Zhang M."/>
        </authorList>
    </citation>
    <scope>NUCLEOTIDE SEQUENCE</scope>
    <source>
        <strain evidence="3">PHS-Z3</strain>
    </source>
</reference>
<proteinExistence type="predicted"/>
<dbReference type="SUPFAM" id="SSF53850">
    <property type="entry name" value="Periplasmic binding protein-like II"/>
    <property type="match status" value="1"/>
</dbReference>
<dbReference type="PANTHER" id="PTHR43649">
    <property type="entry name" value="ARABINOSE-BINDING PROTEIN-RELATED"/>
    <property type="match status" value="1"/>
</dbReference>
<feature type="signal peptide" evidence="2">
    <location>
        <begin position="1"/>
        <end position="26"/>
    </location>
</feature>
<dbReference type="Proteomes" id="UP001057877">
    <property type="component" value="Chromosome"/>
</dbReference>
<sequence>MRRLNDKGFRLLSFTCAIALLVMIMAACSGSGENGSDTKTPNDKKSNTNTEATNGNKGANGENADEPKVDLADVKGEVRVITPWGGGFGEQFTKMFEDFNKEYPNIKVTLLEQTTADLAALIAAGETPDIISVLYMASDLRKDNMIEDLRPYLDASPDVTPDLFYEPAYMRSVDENGAVWALPWHVDPNFALVYNNDILEQYGYTEIPEMHSLQEFGDFLHKFWVIENGEQVMTTFDPSGIYGPLNTLSTISYLNGADQKTFYNPAERKVMFNDPLIVEALQWIVDFKRENVDQERLGKLDSTLPENTGRFAAGKSLMQPDITPVLRGHLEQNPDVKFTPMPEESIWLGGWSFTLTTVGKKENKDAAWALLKWMTSTKAGAESQQKHFGWISGIKDNPYLESEAKKDPVSAVAFEVLKKAKKMPPNVPVDFEPEFNKKWDEVMAGTLEPKAFLDHITTYTQAMLDEQKP</sequence>
<dbReference type="InterPro" id="IPR050490">
    <property type="entry name" value="Bact_solute-bd_prot1"/>
</dbReference>
<gene>
    <name evidence="3" type="ORF">L1F29_29710</name>
</gene>
<dbReference type="InterPro" id="IPR006059">
    <property type="entry name" value="SBP"/>
</dbReference>
<evidence type="ECO:0000313" key="4">
    <source>
        <dbReference type="Proteomes" id="UP001057877"/>
    </source>
</evidence>
<dbReference type="Pfam" id="PF01547">
    <property type="entry name" value="SBP_bac_1"/>
    <property type="match status" value="1"/>
</dbReference>
<evidence type="ECO:0000256" key="1">
    <source>
        <dbReference type="SAM" id="MobiDB-lite"/>
    </source>
</evidence>
<dbReference type="EMBL" id="CP091430">
    <property type="protein sequence ID" value="UVI29548.1"/>
    <property type="molecule type" value="Genomic_DNA"/>
</dbReference>
<dbReference type="RefSeq" id="WP_258385637.1">
    <property type="nucleotide sequence ID" value="NZ_CP091430.1"/>
</dbReference>
<evidence type="ECO:0000256" key="2">
    <source>
        <dbReference type="SAM" id="SignalP"/>
    </source>
</evidence>
<keyword evidence="4" id="KW-1185">Reference proteome</keyword>
<accession>A0ABY5SB74</accession>
<evidence type="ECO:0000313" key="3">
    <source>
        <dbReference type="EMBL" id="UVI29548.1"/>
    </source>
</evidence>